<dbReference type="NCBIfam" id="NF002805">
    <property type="entry name" value="PRK02947.1"/>
    <property type="match status" value="1"/>
</dbReference>
<dbReference type="EMBL" id="VXMH01000104">
    <property type="protein sequence ID" value="MYC97114.1"/>
    <property type="molecule type" value="Genomic_DNA"/>
</dbReference>
<evidence type="ECO:0000259" key="1">
    <source>
        <dbReference type="PROSITE" id="PS51464"/>
    </source>
</evidence>
<dbReference type="PANTHER" id="PTHR30390:SF7">
    <property type="entry name" value="PHOSPHOHEPTOSE ISOMERASE"/>
    <property type="match status" value="1"/>
</dbReference>
<dbReference type="Gene3D" id="3.40.50.10490">
    <property type="entry name" value="Glucose-6-phosphate isomerase like protein, domain 1"/>
    <property type="match status" value="1"/>
</dbReference>
<dbReference type="SUPFAM" id="SSF53697">
    <property type="entry name" value="SIS domain"/>
    <property type="match status" value="1"/>
</dbReference>
<dbReference type="PROSITE" id="PS51464">
    <property type="entry name" value="SIS"/>
    <property type="match status" value="1"/>
</dbReference>
<sequence length="293" mass="31534">MKRGQSPSTGDRRPRRIGQARIKRGLGRAGQRSTRNTLNPASDYLGAAQAILARIVATQTENIQRAADICVDTIAAEGLVHLFGTGHSRMFIEEMYPRHGSFPGFHPIVELSLTFHNQVVGANGQRQAMFIEHVEGFARQILRNFVLRPPDSFMIFSNSGVNEVVVEMALEAKKLELPVIALLSVDHCTASAPKHSSGKRLLDIADITIDNCTPAGDAMVTVEGLEDPVGPGSTIGAAAVVNAVKCQVAAGLAARGKPPLVLSSSVFSGDASAARFDASYDDYRRRVRRVYGD</sequence>
<dbReference type="InterPro" id="IPR001347">
    <property type="entry name" value="SIS_dom"/>
</dbReference>
<dbReference type="GO" id="GO:1901135">
    <property type="term" value="P:carbohydrate derivative metabolic process"/>
    <property type="evidence" value="ECO:0007669"/>
    <property type="project" value="InterPro"/>
</dbReference>
<protein>
    <submittedName>
        <fullName evidence="2">SIS domain-containing protein</fullName>
    </submittedName>
</protein>
<gene>
    <name evidence="2" type="ORF">F4X14_19320</name>
</gene>
<dbReference type="PANTHER" id="PTHR30390">
    <property type="entry name" value="SEDOHEPTULOSE 7-PHOSPHATE ISOMERASE / DNAA INITIATOR-ASSOCIATING FACTOR FOR REPLICATION INITIATION"/>
    <property type="match status" value="1"/>
</dbReference>
<reference evidence="2" key="1">
    <citation type="submission" date="2019-09" db="EMBL/GenBank/DDBJ databases">
        <title>Characterisation of the sponge microbiome using genome-centric metagenomics.</title>
        <authorList>
            <person name="Engelberts J.P."/>
            <person name="Robbins S.J."/>
            <person name="De Goeij J.M."/>
            <person name="Aranda M."/>
            <person name="Bell S.C."/>
            <person name="Webster N.S."/>
        </authorList>
    </citation>
    <scope>NUCLEOTIDE SEQUENCE</scope>
    <source>
        <strain evidence="2">SB0661_bin_32</strain>
    </source>
</reference>
<name>A0A6B1DBV2_9CHLR</name>
<proteinExistence type="predicted"/>
<dbReference type="GO" id="GO:0097367">
    <property type="term" value="F:carbohydrate derivative binding"/>
    <property type="evidence" value="ECO:0007669"/>
    <property type="project" value="InterPro"/>
</dbReference>
<dbReference type="InterPro" id="IPR050099">
    <property type="entry name" value="SIS_GmhA/DiaA_subfam"/>
</dbReference>
<comment type="caution">
    <text evidence="2">The sequence shown here is derived from an EMBL/GenBank/DDBJ whole genome shotgun (WGS) entry which is preliminary data.</text>
</comment>
<dbReference type="AlphaFoldDB" id="A0A6B1DBV2"/>
<dbReference type="InterPro" id="IPR046348">
    <property type="entry name" value="SIS_dom_sf"/>
</dbReference>
<evidence type="ECO:0000313" key="2">
    <source>
        <dbReference type="EMBL" id="MYC97114.1"/>
    </source>
</evidence>
<dbReference type="Pfam" id="PF13580">
    <property type="entry name" value="SIS_2"/>
    <property type="match status" value="1"/>
</dbReference>
<feature type="domain" description="SIS" evidence="1">
    <location>
        <begin position="70"/>
        <end position="258"/>
    </location>
</feature>
<accession>A0A6B1DBV2</accession>
<organism evidence="2">
    <name type="scientific">Caldilineaceae bacterium SB0661_bin_32</name>
    <dbReference type="NCBI Taxonomy" id="2605255"/>
    <lineage>
        <taxon>Bacteria</taxon>
        <taxon>Bacillati</taxon>
        <taxon>Chloroflexota</taxon>
        <taxon>Caldilineae</taxon>
        <taxon>Caldilineales</taxon>
        <taxon>Caldilineaceae</taxon>
    </lineage>
</organism>